<organism evidence="1">
    <name type="scientific">Desulfobacca acetoxidans</name>
    <dbReference type="NCBI Taxonomy" id="60893"/>
    <lineage>
        <taxon>Bacteria</taxon>
        <taxon>Pseudomonadati</taxon>
        <taxon>Thermodesulfobacteriota</taxon>
        <taxon>Desulfobaccia</taxon>
        <taxon>Desulfobaccales</taxon>
        <taxon>Desulfobaccaceae</taxon>
        <taxon>Desulfobacca</taxon>
    </lineage>
</organism>
<comment type="caution">
    <text evidence="1">The sequence shown here is derived from an EMBL/GenBank/DDBJ whole genome shotgun (WGS) entry which is preliminary data.</text>
</comment>
<name>A0A7C5EQF8_9BACT</name>
<protein>
    <recommendedName>
        <fullName evidence="2">Lipoprotein</fullName>
    </recommendedName>
</protein>
<evidence type="ECO:0000313" key="1">
    <source>
        <dbReference type="EMBL" id="HGZ12381.1"/>
    </source>
</evidence>
<reference evidence="1" key="1">
    <citation type="journal article" date="2020" name="mSystems">
        <title>Genome- and Community-Level Interaction Insights into Carbon Utilization and Element Cycling Functions of Hydrothermarchaeota in Hydrothermal Sediment.</title>
        <authorList>
            <person name="Zhou Z."/>
            <person name="Liu Y."/>
            <person name="Xu W."/>
            <person name="Pan J."/>
            <person name="Luo Z.H."/>
            <person name="Li M."/>
        </authorList>
    </citation>
    <scope>NUCLEOTIDE SEQUENCE [LARGE SCALE GENOMIC DNA]</scope>
    <source>
        <strain evidence="1">SpSt-853</strain>
    </source>
</reference>
<evidence type="ECO:0008006" key="2">
    <source>
        <dbReference type="Google" id="ProtNLM"/>
    </source>
</evidence>
<dbReference type="PROSITE" id="PS51257">
    <property type="entry name" value="PROKAR_LIPOPROTEIN"/>
    <property type="match status" value="1"/>
</dbReference>
<gene>
    <name evidence="1" type="ORF">ENW48_09190</name>
</gene>
<sequence length="124" mass="13944">MIQRPLLLITAMAVILGILTAGCGESRDPYVGTYRSLQPYAGKGHIELTLKENGEATWKLEGEKPVKFKWKVAEGHLWLYTREGGIIHVTPSEGNKKLSVDMTGEWNPSCPAHMCLYFERVEVR</sequence>
<dbReference type="AlphaFoldDB" id="A0A7C5EQF8"/>
<proteinExistence type="predicted"/>
<dbReference type="EMBL" id="DTKJ01000060">
    <property type="protein sequence ID" value="HGZ12381.1"/>
    <property type="molecule type" value="Genomic_DNA"/>
</dbReference>
<accession>A0A7C5EQF8</accession>